<evidence type="ECO:0000259" key="1">
    <source>
        <dbReference type="PROSITE" id="PS51736"/>
    </source>
</evidence>
<dbReference type="PANTHER" id="PTHR30461">
    <property type="entry name" value="DNA-INVERTASE FROM LAMBDOID PROPHAGE"/>
    <property type="match status" value="1"/>
</dbReference>
<dbReference type="InterPro" id="IPR006119">
    <property type="entry name" value="Resolv_N"/>
</dbReference>
<feature type="domain" description="Recombinase" evidence="2">
    <location>
        <begin position="162"/>
        <end position="287"/>
    </location>
</feature>
<feature type="domain" description="Resolvase/invertase-type recombinase catalytic" evidence="1">
    <location>
        <begin position="6"/>
        <end position="155"/>
    </location>
</feature>
<sequence length="520" mass="58207">MSEPVHAAIYVRISRDSEALGLGVKRQEKDCRKLAEDKHWVVADEDVYIDNDVSASKRRARPRYEAMMKAVASGRVQAIVVWDVDRLTRKPRELEDWIDYADDLGLELASCGGEIDLATPQGRAMARMKGTFARLEAETIGKRQRAKHREMAEAGRYVGPRPFGYRFATDSDGRVLTGAAQRLVVDDAEAAVIRECVQRVLEGQALWTIMKDLNRRGITTATGHEWRSQPLRRMLLRWTHAGYRKHQEFKDERWVGPVHLHEADWEAIIDRETHERVVAKLTDPGRVSNRGDTSLKYLLTWIAECGVCERPLVGASQHAYMVKGYKRKDGTRSPDRQRVYPAKYICPHPDCHGVSRRMDDVDEFVERHVLALLEAEGVRVFGGDQAVVEAARARIDAITSQRLMLSDLATTPVDEGGLDEAQFKRQNAKLSQQLKIEQARLKAAQPAEGFDAFIGADATAAWKSARVDQRRAVLDALTEMGGLRITVDKIGPGAFSAKGADKYAGIRVEWAEAAATRGAS</sequence>
<dbReference type="InterPro" id="IPR050639">
    <property type="entry name" value="SSR_resolvase"/>
</dbReference>
<dbReference type="CDD" id="cd00338">
    <property type="entry name" value="Ser_Recombinase"/>
    <property type="match status" value="1"/>
</dbReference>
<dbReference type="Gene3D" id="3.90.1750.20">
    <property type="entry name" value="Putative Large Serine Recombinase, Chain B, Domain 2"/>
    <property type="match status" value="1"/>
</dbReference>
<name>A0ABV6RC63_9MICO</name>
<dbReference type="InterPro" id="IPR038109">
    <property type="entry name" value="DNA_bind_recomb_sf"/>
</dbReference>
<comment type="caution">
    <text evidence="3">The sequence shown here is derived from an EMBL/GenBank/DDBJ whole genome shotgun (WGS) entry which is preliminary data.</text>
</comment>
<evidence type="ECO:0000313" key="3">
    <source>
        <dbReference type="EMBL" id="MFC0674572.1"/>
    </source>
</evidence>
<dbReference type="RefSeq" id="WP_376980788.1">
    <property type="nucleotide sequence ID" value="NZ_JBHLSV010000012.1"/>
</dbReference>
<evidence type="ECO:0000259" key="2">
    <source>
        <dbReference type="PROSITE" id="PS51737"/>
    </source>
</evidence>
<dbReference type="InterPro" id="IPR011109">
    <property type="entry name" value="DNA_bind_recombinase_dom"/>
</dbReference>
<dbReference type="PROSITE" id="PS51737">
    <property type="entry name" value="RECOMBINASE_DNA_BIND"/>
    <property type="match status" value="1"/>
</dbReference>
<dbReference type="Pfam" id="PF07508">
    <property type="entry name" value="Recombinase"/>
    <property type="match status" value="1"/>
</dbReference>
<dbReference type="PANTHER" id="PTHR30461:SF23">
    <property type="entry name" value="DNA RECOMBINASE-RELATED"/>
    <property type="match status" value="1"/>
</dbReference>
<dbReference type="Gene3D" id="3.40.50.1390">
    <property type="entry name" value="Resolvase, N-terminal catalytic domain"/>
    <property type="match status" value="1"/>
</dbReference>
<dbReference type="Pfam" id="PF00239">
    <property type="entry name" value="Resolvase"/>
    <property type="match status" value="1"/>
</dbReference>
<reference evidence="3 4" key="1">
    <citation type="submission" date="2024-09" db="EMBL/GenBank/DDBJ databases">
        <authorList>
            <person name="Sun Q."/>
            <person name="Mori K."/>
        </authorList>
    </citation>
    <scope>NUCLEOTIDE SEQUENCE [LARGE SCALE GENOMIC DNA]</scope>
    <source>
        <strain evidence="3 4">CICC 10874</strain>
    </source>
</reference>
<evidence type="ECO:0000313" key="4">
    <source>
        <dbReference type="Proteomes" id="UP001589793"/>
    </source>
</evidence>
<dbReference type="PROSITE" id="PS51736">
    <property type="entry name" value="RECOMBINASES_3"/>
    <property type="match status" value="1"/>
</dbReference>
<gene>
    <name evidence="3" type="ORF">ACFFF6_11455</name>
</gene>
<dbReference type="SUPFAM" id="SSF53041">
    <property type="entry name" value="Resolvase-like"/>
    <property type="match status" value="1"/>
</dbReference>
<dbReference type="EMBL" id="JBHLSV010000012">
    <property type="protein sequence ID" value="MFC0674572.1"/>
    <property type="molecule type" value="Genomic_DNA"/>
</dbReference>
<organism evidence="3 4">
    <name type="scientific">Brachybacterium hainanense</name>
    <dbReference type="NCBI Taxonomy" id="1541174"/>
    <lineage>
        <taxon>Bacteria</taxon>
        <taxon>Bacillati</taxon>
        <taxon>Actinomycetota</taxon>
        <taxon>Actinomycetes</taxon>
        <taxon>Micrococcales</taxon>
        <taxon>Dermabacteraceae</taxon>
        <taxon>Brachybacterium</taxon>
    </lineage>
</organism>
<dbReference type="Proteomes" id="UP001589793">
    <property type="component" value="Unassembled WGS sequence"/>
</dbReference>
<dbReference type="SMART" id="SM00857">
    <property type="entry name" value="Resolvase"/>
    <property type="match status" value="1"/>
</dbReference>
<dbReference type="InterPro" id="IPR036162">
    <property type="entry name" value="Resolvase-like_N_sf"/>
</dbReference>
<proteinExistence type="predicted"/>
<protein>
    <submittedName>
        <fullName evidence="3">Recombinase family protein</fullName>
    </submittedName>
</protein>
<accession>A0ABV6RC63</accession>
<keyword evidence="4" id="KW-1185">Reference proteome</keyword>